<gene>
    <name evidence="1" type="ORF">PECAL_3P18700</name>
</gene>
<organism evidence="1 2">
    <name type="scientific">Pelagomonas calceolata</name>
    <dbReference type="NCBI Taxonomy" id="35677"/>
    <lineage>
        <taxon>Eukaryota</taxon>
        <taxon>Sar</taxon>
        <taxon>Stramenopiles</taxon>
        <taxon>Ochrophyta</taxon>
        <taxon>Pelagophyceae</taxon>
        <taxon>Pelagomonadales</taxon>
        <taxon>Pelagomonadaceae</taxon>
        <taxon>Pelagomonas</taxon>
    </lineage>
</organism>
<name>A0A8J2WZ52_9STRA</name>
<dbReference type="SUPFAM" id="SSF52047">
    <property type="entry name" value="RNI-like"/>
    <property type="match status" value="1"/>
</dbReference>
<evidence type="ECO:0000313" key="2">
    <source>
        <dbReference type="Proteomes" id="UP000789595"/>
    </source>
</evidence>
<reference evidence="1" key="1">
    <citation type="submission" date="2021-11" db="EMBL/GenBank/DDBJ databases">
        <authorList>
            <consortium name="Genoscope - CEA"/>
            <person name="William W."/>
        </authorList>
    </citation>
    <scope>NUCLEOTIDE SEQUENCE</scope>
</reference>
<protein>
    <submittedName>
        <fullName evidence="1">Uncharacterized protein</fullName>
    </submittedName>
</protein>
<proteinExistence type="predicted"/>
<sequence length="687" mass="77651">MVVRRSKNQVDKLPASTKFRQKALREYFDNTHRSLLRLQLEPTETETGNQANLQQAMKRVLIQQGTVTLQTRFWLTALNATQYIASNQQSKVFNANRARQDDQIKSSAIMCQAHDEVAKWQDIARNTSNKYRISVAETSGYRKKCGRILALASRSSSKYTARGFALRACEVSAAEMEKAIVVETSTNYAAVIRRLGLPRCVATGVRQKLLHKRQESHLLDQSLSMLKFELLRKGVCQIKHDRIALENNRCYQDKVCEEHQSMKKCTLATKINTVQNMKETPSAHILDDVQSNAITSTTASPIPEISSHKMHHKCHNSALDSETDHKLAKERNRLAMYCMFLQHQMNAIAVADILWRQQLSLEGCSPAQTSLVAQQLADHRHLQDKTIKTSSSLQSFRKNASMETCKQQNSWRHFTANREDGVSDNLLCAVEELDWKNFLTHKLIALKLAEILRVLNQTKNMSNIEVKPPSQEATFRYIQAVCYHSTQLGGTHLLRINLSALRLKDHVIIDILRKLGAYIASEGHPLCIPPWPKPGDLLSHLVLCNNSLGDIAASLLASKLLPISPVLVLLDLRQNCISACGGHMLNVGLNSNKTILASSRFDMQLDEDAQDENGLIVIGWRDKGRCSSHEILTELTELYRSCEYNRQSRLEGDSRVKILNLKSQNSQFVRPGSLRSSHLLIDLRSNY</sequence>
<keyword evidence="2" id="KW-1185">Reference proteome</keyword>
<accession>A0A8J2WZ52</accession>
<dbReference type="EMBL" id="CAKKNE010000003">
    <property type="protein sequence ID" value="CAH0371905.1"/>
    <property type="molecule type" value="Genomic_DNA"/>
</dbReference>
<comment type="caution">
    <text evidence="1">The sequence shown here is derived from an EMBL/GenBank/DDBJ whole genome shotgun (WGS) entry which is preliminary data.</text>
</comment>
<evidence type="ECO:0000313" key="1">
    <source>
        <dbReference type="EMBL" id="CAH0371905.1"/>
    </source>
</evidence>
<dbReference type="Proteomes" id="UP000789595">
    <property type="component" value="Unassembled WGS sequence"/>
</dbReference>
<dbReference type="AlphaFoldDB" id="A0A8J2WZ52"/>